<sequence>MGSSASTNRTFNANQVLSRSYNTTDNFISVKDQIGDRIPSSLMYDTTELGQWVIQRNYEYTIHPFRTTYLTSDGVQYLTAVAASTAVSSKTSNCSEAVSSTINWPGLDGSFIDEIEFGLTAGIRAATATVSTVGYFWQWKNSTVADVAANWKYLTAAKTEASTVSVDRTLSGYAKTGSGYNKLPINVRLLFWAKTASKGSVKAKSSSYIKIKAKKTS</sequence>
<organism evidence="1">
    <name type="scientific">marine sediment metagenome</name>
    <dbReference type="NCBI Taxonomy" id="412755"/>
    <lineage>
        <taxon>unclassified sequences</taxon>
        <taxon>metagenomes</taxon>
        <taxon>ecological metagenomes</taxon>
    </lineage>
</organism>
<protein>
    <submittedName>
        <fullName evidence="1">Uncharacterized protein</fullName>
    </submittedName>
</protein>
<accession>A0A0F9SHN8</accession>
<proteinExistence type="predicted"/>
<evidence type="ECO:0000313" key="1">
    <source>
        <dbReference type="EMBL" id="KKN36481.1"/>
    </source>
</evidence>
<reference evidence="1" key="1">
    <citation type="journal article" date="2015" name="Nature">
        <title>Complex archaea that bridge the gap between prokaryotes and eukaryotes.</title>
        <authorList>
            <person name="Spang A."/>
            <person name="Saw J.H."/>
            <person name="Jorgensen S.L."/>
            <person name="Zaremba-Niedzwiedzka K."/>
            <person name="Martijn J."/>
            <person name="Lind A.E."/>
            <person name="van Eijk R."/>
            <person name="Schleper C."/>
            <person name="Guy L."/>
            <person name="Ettema T.J."/>
        </authorList>
    </citation>
    <scope>NUCLEOTIDE SEQUENCE</scope>
</reference>
<gene>
    <name evidence="1" type="ORF">LCGC14_0773040</name>
</gene>
<dbReference type="EMBL" id="LAZR01001962">
    <property type="protein sequence ID" value="KKN36481.1"/>
    <property type="molecule type" value="Genomic_DNA"/>
</dbReference>
<name>A0A0F9SHN8_9ZZZZ</name>
<comment type="caution">
    <text evidence="1">The sequence shown here is derived from an EMBL/GenBank/DDBJ whole genome shotgun (WGS) entry which is preliminary data.</text>
</comment>
<dbReference type="AlphaFoldDB" id="A0A0F9SHN8"/>